<gene>
    <name evidence="2" type="ORF">GR328_03220</name>
</gene>
<evidence type="ECO:0000313" key="3">
    <source>
        <dbReference type="Proteomes" id="UP000436483"/>
    </source>
</evidence>
<keyword evidence="1" id="KW-1133">Transmembrane helix</keyword>
<sequence length="81" mass="7951">MLTTISLSAANTRRPGAATILQEGPAGNDASVVARVGEALTHGYTAAFLAETGMLLIAAIVGIAAVTTRRTQGAAAASAVA</sequence>
<dbReference type="Proteomes" id="UP000436483">
    <property type="component" value="Unassembled WGS sequence"/>
</dbReference>
<accession>A0A7X3MNV4</accession>
<dbReference type="EMBL" id="WURB01000002">
    <property type="protein sequence ID" value="MXQ10484.1"/>
    <property type="molecule type" value="Genomic_DNA"/>
</dbReference>
<protein>
    <submittedName>
        <fullName evidence="2">Uncharacterized protein</fullName>
    </submittedName>
</protein>
<keyword evidence="3" id="KW-1185">Reference proteome</keyword>
<dbReference type="RefSeq" id="WP_160883094.1">
    <property type="nucleotide sequence ID" value="NZ_WURB01000002.1"/>
</dbReference>
<name>A0A7X3MNV4_9HYPH</name>
<keyword evidence="1" id="KW-0812">Transmembrane</keyword>
<dbReference type="AlphaFoldDB" id="A0A7X3MNV4"/>
<reference evidence="2 3" key="1">
    <citation type="submission" date="2019-12" db="EMBL/GenBank/DDBJ databases">
        <authorList>
            <person name="Yuan C.-G."/>
        </authorList>
    </citation>
    <scope>NUCLEOTIDE SEQUENCE [LARGE SCALE GENOMIC DNA]</scope>
    <source>
        <strain evidence="2 3">KCTC 23863</strain>
    </source>
</reference>
<evidence type="ECO:0000256" key="1">
    <source>
        <dbReference type="SAM" id="Phobius"/>
    </source>
</evidence>
<feature type="transmembrane region" description="Helical" evidence="1">
    <location>
        <begin position="44"/>
        <end position="66"/>
    </location>
</feature>
<organism evidence="2 3">
    <name type="scientific">Microvirga makkahensis</name>
    <dbReference type="NCBI Taxonomy" id="1128670"/>
    <lineage>
        <taxon>Bacteria</taxon>
        <taxon>Pseudomonadati</taxon>
        <taxon>Pseudomonadota</taxon>
        <taxon>Alphaproteobacteria</taxon>
        <taxon>Hyphomicrobiales</taxon>
        <taxon>Methylobacteriaceae</taxon>
        <taxon>Microvirga</taxon>
    </lineage>
</organism>
<keyword evidence="1" id="KW-0472">Membrane</keyword>
<evidence type="ECO:0000313" key="2">
    <source>
        <dbReference type="EMBL" id="MXQ10484.1"/>
    </source>
</evidence>
<proteinExistence type="predicted"/>
<reference evidence="2 3" key="2">
    <citation type="submission" date="2020-01" db="EMBL/GenBank/DDBJ databases">
        <title>Microvirga sp. nov., an arsenate reduction bacterium isolated from Tibet hotspring sediments.</title>
        <authorList>
            <person name="Xian W.-D."/>
            <person name="Li W.-J."/>
        </authorList>
    </citation>
    <scope>NUCLEOTIDE SEQUENCE [LARGE SCALE GENOMIC DNA]</scope>
    <source>
        <strain evidence="2 3">KCTC 23863</strain>
    </source>
</reference>
<comment type="caution">
    <text evidence="2">The sequence shown here is derived from an EMBL/GenBank/DDBJ whole genome shotgun (WGS) entry which is preliminary data.</text>
</comment>